<dbReference type="EMBL" id="CP003229">
    <property type="protein sequence ID" value="AEW99083.1"/>
    <property type="molecule type" value="Genomic_DNA"/>
</dbReference>
<protein>
    <submittedName>
        <fullName evidence="2">Uncharacterized protein</fullName>
    </submittedName>
</protein>
<proteinExistence type="predicted"/>
<sequence length="131" mass="13617">MLAVMTPWTLTAIERALRASWAADTCSPDDLARAPWSPGNPAWGHCDITALLVNDLLGGDLVCGEVRLGTSVPARVEHRRAAPGTPSPGADPASLGGIPAAARAGGRQARRAARPCGDQLHTVNNSFTSTR</sequence>
<dbReference type="KEGG" id="scy:SCATT_p08900"/>
<organism evidence="2 3">
    <name type="scientific">Streptantibioticus cattleyicolor (strain ATCC 35852 / DSM 46488 / JCM 4925 / NBRC 14057 / NRRL 8057)</name>
    <name type="common">Streptomyces cattleya</name>
    <dbReference type="NCBI Taxonomy" id="1003195"/>
    <lineage>
        <taxon>Bacteria</taxon>
        <taxon>Bacillati</taxon>
        <taxon>Actinomycetota</taxon>
        <taxon>Actinomycetes</taxon>
        <taxon>Kitasatosporales</taxon>
        <taxon>Streptomycetaceae</taxon>
        <taxon>Streptantibioticus</taxon>
    </lineage>
</organism>
<gene>
    <name evidence="2" type="ordered locus">SCATT_p08900</name>
</gene>
<dbReference type="AlphaFoldDB" id="G8XDD7"/>
<dbReference type="HOGENOM" id="CLU_1926339_0_0_11"/>
<feature type="region of interest" description="Disordered" evidence="1">
    <location>
        <begin position="76"/>
        <end position="131"/>
    </location>
</feature>
<reference evidence="3" key="1">
    <citation type="submission" date="2011-12" db="EMBL/GenBank/DDBJ databases">
        <title>Complete genome sequence of Streptomyces cattleya strain DSM 46488.</title>
        <authorList>
            <person name="Ou H.-Y."/>
            <person name="Li P."/>
            <person name="Zhao C."/>
            <person name="O'Hagan D."/>
            <person name="Deng Z."/>
        </authorList>
    </citation>
    <scope>NUCLEOTIDE SEQUENCE [LARGE SCALE GENOMIC DNA]</scope>
    <source>
        <strain evidence="3">ATCC 35852 / DSM 46488 / JCM 4925 / NBRC 14057 / NRRL 8057</strain>
        <plasmid evidence="3">Plasmid pSCATT</plasmid>
    </source>
</reference>
<evidence type="ECO:0000256" key="1">
    <source>
        <dbReference type="SAM" id="MobiDB-lite"/>
    </source>
</evidence>
<name>G8XDD7_STREN</name>
<dbReference type="Pfam" id="PF24585">
    <property type="entry name" value="YunG"/>
    <property type="match status" value="1"/>
</dbReference>
<feature type="compositionally biased region" description="Polar residues" evidence="1">
    <location>
        <begin position="121"/>
        <end position="131"/>
    </location>
</feature>
<accession>G8XDD7</accession>
<evidence type="ECO:0000313" key="3">
    <source>
        <dbReference type="Proteomes" id="UP000007842"/>
    </source>
</evidence>
<geneLocation type="plasmid" evidence="2 3">
    <name>pSCATT</name>
</geneLocation>
<dbReference type="Proteomes" id="UP000007842">
    <property type="component" value="Plasmid pSCATT"/>
</dbReference>
<dbReference type="InterPro" id="IPR056238">
    <property type="entry name" value="YunG-like"/>
</dbReference>
<evidence type="ECO:0000313" key="2">
    <source>
        <dbReference type="EMBL" id="AEW99083.1"/>
    </source>
</evidence>
<keyword evidence="2" id="KW-0614">Plasmid</keyword>
<keyword evidence="3" id="KW-1185">Reference proteome</keyword>
<dbReference type="PATRIC" id="fig|1003195.29.peg.6684"/>